<evidence type="ECO:0000256" key="6">
    <source>
        <dbReference type="ARBA" id="ARBA00022692"/>
    </source>
</evidence>
<keyword evidence="7" id="KW-0479">Metal-binding</keyword>
<evidence type="ECO:0000256" key="2">
    <source>
        <dbReference type="ARBA" id="ARBA00004651"/>
    </source>
</evidence>
<evidence type="ECO:0000256" key="7">
    <source>
        <dbReference type="ARBA" id="ARBA00022723"/>
    </source>
</evidence>
<sequence length="166" mass="17829">MSRTQPASYSPVHIVLHWSIAALILFQLVFGDSIGDLGRALRNGGTPDTATAFMGNAHIWVGIAILVLTVIRLLIVILRGVPAPVPGSKLQHLAAKAVHGLLYLLMIVVPITGLAAWFGGIRAAGEIHEFSKPAFIILITLHVVGALYHQFVLKDRSLSRMVSSKA</sequence>
<evidence type="ECO:0000256" key="9">
    <source>
        <dbReference type="ARBA" id="ARBA00022989"/>
    </source>
</evidence>
<evidence type="ECO:0000256" key="12">
    <source>
        <dbReference type="ARBA" id="ARBA00037975"/>
    </source>
</evidence>
<dbReference type="InterPro" id="IPR011577">
    <property type="entry name" value="Cyt_b561_bac/Ni-Hgenase"/>
</dbReference>
<protein>
    <submittedName>
        <fullName evidence="15">Cytochrome b</fullName>
    </submittedName>
</protein>
<evidence type="ECO:0000256" key="4">
    <source>
        <dbReference type="ARBA" id="ARBA00022475"/>
    </source>
</evidence>
<feature type="transmembrane region" description="Helical" evidence="13">
    <location>
        <begin position="101"/>
        <end position="121"/>
    </location>
</feature>
<accession>A0A939EHW9</accession>
<keyword evidence="11 13" id="KW-0472">Membrane</keyword>
<dbReference type="EMBL" id="JAEKJZ010000007">
    <property type="protein sequence ID" value="MBN9673502.1"/>
    <property type="molecule type" value="Genomic_DNA"/>
</dbReference>
<evidence type="ECO:0000256" key="11">
    <source>
        <dbReference type="ARBA" id="ARBA00023136"/>
    </source>
</evidence>
<feature type="transmembrane region" description="Helical" evidence="13">
    <location>
        <begin position="57"/>
        <end position="81"/>
    </location>
</feature>
<dbReference type="SUPFAM" id="SSF81342">
    <property type="entry name" value="Transmembrane di-heme cytochromes"/>
    <property type="match status" value="1"/>
</dbReference>
<dbReference type="GO" id="GO:0020037">
    <property type="term" value="F:heme binding"/>
    <property type="evidence" value="ECO:0007669"/>
    <property type="project" value="TreeGrafter"/>
</dbReference>
<dbReference type="PANTHER" id="PTHR30529:SF7">
    <property type="entry name" value="CYTOCHROME B561 BACTERIAL_NI-HYDROGENASE DOMAIN-CONTAINING PROTEIN"/>
    <property type="match status" value="1"/>
</dbReference>
<proteinExistence type="inferred from homology"/>
<name>A0A939EHW9_9HYPH</name>
<comment type="caution">
    <text evidence="15">The sequence shown here is derived from an EMBL/GenBank/DDBJ whole genome shotgun (WGS) entry which is preliminary data.</text>
</comment>
<keyword evidence="3" id="KW-0813">Transport</keyword>
<dbReference type="PANTHER" id="PTHR30529">
    <property type="entry name" value="CYTOCHROME B561"/>
    <property type="match status" value="1"/>
</dbReference>
<evidence type="ECO:0000256" key="1">
    <source>
        <dbReference type="ARBA" id="ARBA00001970"/>
    </source>
</evidence>
<dbReference type="Proteomes" id="UP000664096">
    <property type="component" value="Unassembled WGS sequence"/>
</dbReference>
<comment type="similarity">
    <text evidence="12">Belongs to the cytochrome b561 family.</text>
</comment>
<organism evidence="15 16">
    <name type="scientific">Roseibium aggregatum</name>
    <dbReference type="NCBI Taxonomy" id="187304"/>
    <lineage>
        <taxon>Bacteria</taxon>
        <taxon>Pseudomonadati</taxon>
        <taxon>Pseudomonadota</taxon>
        <taxon>Alphaproteobacteria</taxon>
        <taxon>Hyphomicrobiales</taxon>
        <taxon>Stappiaceae</taxon>
        <taxon>Roseibium</taxon>
    </lineage>
</organism>
<keyword evidence="5" id="KW-0349">Heme</keyword>
<dbReference type="InterPro" id="IPR052168">
    <property type="entry name" value="Cytochrome_b561_oxidase"/>
</dbReference>
<feature type="transmembrane region" description="Helical" evidence="13">
    <location>
        <begin position="133"/>
        <end position="153"/>
    </location>
</feature>
<feature type="transmembrane region" description="Helical" evidence="13">
    <location>
        <begin position="12"/>
        <end position="30"/>
    </location>
</feature>
<dbReference type="GO" id="GO:0046872">
    <property type="term" value="F:metal ion binding"/>
    <property type="evidence" value="ECO:0007669"/>
    <property type="project" value="UniProtKB-KW"/>
</dbReference>
<evidence type="ECO:0000256" key="8">
    <source>
        <dbReference type="ARBA" id="ARBA00022982"/>
    </source>
</evidence>
<keyword evidence="9 13" id="KW-1133">Transmembrane helix</keyword>
<dbReference type="GO" id="GO:0009055">
    <property type="term" value="F:electron transfer activity"/>
    <property type="evidence" value="ECO:0007669"/>
    <property type="project" value="InterPro"/>
</dbReference>
<keyword evidence="4" id="KW-1003">Cell membrane</keyword>
<evidence type="ECO:0000259" key="14">
    <source>
        <dbReference type="Pfam" id="PF01292"/>
    </source>
</evidence>
<evidence type="ECO:0000313" key="15">
    <source>
        <dbReference type="EMBL" id="MBN9673502.1"/>
    </source>
</evidence>
<evidence type="ECO:0000256" key="10">
    <source>
        <dbReference type="ARBA" id="ARBA00023004"/>
    </source>
</evidence>
<reference evidence="15" key="1">
    <citation type="submission" date="2020-12" db="EMBL/GenBank/DDBJ databases">
        <title>Oil enriched cultivation method for isolating marine PHA-producing bacteria.</title>
        <authorList>
            <person name="Zheng W."/>
            <person name="Yu S."/>
            <person name="Huang Y."/>
        </authorList>
    </citation>
    <scope>NUCLEOTIDE SEQUENCE</scope>
    <source>
        <strain evidence="15">SY-2-12</strain>
    </source>
</reference>
<evidence type="ECO:0000256" key="3">
    <source>
        <dbReference type="ARBA" id="ARBA00022448"/>
    </source>
</evidence>
<gene>
    <name evidence="15" type="ORF">JF539_24305</name>
</gene>
<dbReference type="Pfam" id="PF01292">
    <property type="entry name" value="Ni_hydr_CYTB"/>
    <property type="match status" value="1"/>
</dbReference>
<comment type="cofactor">
    <cofactor evidence="1">
        <name>heme b</name>
        <dbReference type="ChEBI" id="CHEBI:60344"/>
    </cofactor>
</comment>
<comment type="subcellular location">
    <subcellularLocation>
        <location evidence="2">Cell membrane</location>
        <topology evidence="2">Multi-pass membrane protein</topology>
    </subcellularLocation>
</comment>
<keyword evidence="6 13" id="KW-0812">Transmembrane</keyword>
<keyword evidence="8" id="KW-0249">Electron transport</keyword>
<dbReference type="RefSeq" id="WP_207143364.1">
    <property type="nucleotide sequence ID" value="NZ_JAEKJZ010000007.1"/>
</dbReference>
<dbReference type="InterPro" id="IPR016174">
    <property type="entry name" value="Di-haem_cyt_TM"/>
</dbReference>
<evidence type="ECO:0000256" key="5">
    <source>
        <dbReference type="ARBA" id="ARBA00022617"/>
    </source>
</evidence>
<evidence type="ECO:0000256" key="13">
    <source>
        <dbReference type="SAM" id="Phobius"/>
    </source>
</evidence>
<dbReference type="GO" id="GO:0022904">
    <property type="term" value="P:respiratory electron transport chain"/>
    <property type="evidence" value="ECO:0007669"/>
    <property type="project" value="InterPro"/>
</dbReference>
<dbReference type="AlphaFoldDB" id="A0A939EHW9"/>
<keyword evidence="10" id="KW-0408">Iron</keyword>
<dbReference type="GO" id="GO:0005886">
    <property type="term" value="C:plasma membrane"/>
    <property type="evidence" value="ECO:0007669"/>
    <property type="project" value="UniProtKB-SubCell"/>
</dbReference>
<feature type="domain" description="Cytochrome b561 bacterial/Ni-hydrogenase" evidence="14">
    <location>
        <begin position="9"/>
        <end position="163"/>
    </location>
</feature>
<evidence type="ECO:0000313" key="16">
    <source>
        <dbReference type="Proteomes" id="UP000664096"/>
    </source>
</evidence>